<organism evidence="1 3">
    <name type="scientific">Didymodactylos carnosus</name>
    <dbReference type="NCBI Taxonomy" id="1234261"/>
    <lineage>
        <taxon>Eukaryota</taxon>
        <taxon>Metazoa</taxon>
        <taxon>Spiralia</taxon>
        <taxon>Gnathifera</taxon>
        <taxon>Rotifera</taxon>
        <taxon>Eurotatoria</taxon>
        <taxon>Bdelloidea</taxon>
        <taxon>Philodinida</taxon>
        <taxon>Philodinidae</taxon>
        <taxon>Didymodactylos</taxon>
    </lineage>
</organism>
<accession>A0A816B1Y1</accession>
<evidence type="ECO:0000313" key="3">
    <source>
        <dbReference type="Proteomes" id="UP000663829"/>
    </source>
</evidence>
<keyword evidence="3" id="KW-1185">Reference proteome</keyword>
<reference evidence="1" key="1">
    <citation type="submission" date="2021-02" db="EMBL/GenBank/DDBJ databases">
        <authorList>
            <person name="Nowell W R."/>
        </authorList>
    </citation>
    <scope>NUCLEOTIDE SEQUENCE</scope>
</reference>
<dbReference type="OrthoDB" id="10657294at2759"/>
<dbReference type="EMBL" id="CAJNOQ010036117">
    <property type="protein sequence ID" value="CAF1602663.1"/>
    <property type="molecule type" value="Genomic_DNA"/>
</dbReference>
<evidence type="ECO:0000313" key="1">
    <source>
        <dbReference type="EMBL" id="CAF1602663.1"/>
    </source>
</evidence>
<evidence type="ECO:0000313" key="2">
    <source>
        <dbReference type="EMBL" id="CAF4480745.1"/>
    </source>
</evidence>
<proteinExistence type="predicted"/>
<comment type="caution">
    <text evidence="1">The sequence shown here is derived from an EMBL/GenBank/DDBJ whole genome shotgun (WGS) entry which is preliminary data.</text>
</comment>
<dbReference type="EMBL" id="CAJOBC010102580">
    <property type="protein sequence ID" value="CAF4480745.1"/>
    <property type="molecule type" value="Genomic_DNA"/>
</dbReference>
<name>A0A816B1Y1_9BILA</name>
<protein>
    <submittedName>
        <fullName evidence="1">Uncharacterized protein</fullName>
    </submittedName>
</protein>
<sequence>RDLYQQLNEEKEKYQLEHSHDRPVMKLYRGQIMSCHEIEVLIDFLSSYARELNDTYIINNSVLSTTEDRDVAMVFLIHSSTPDDQIQGVLFETELDIRLKSRPYAAITHLSHYDKREVLITLGCVFVLDYLKYNENEKI</sequence>
<feature type="non-terminal residue" evidence="1">
    <location>
        <position position="1"/>
    </location>
</feature>
<dbReference type="Gene3D" id="3.90.176.10">
    <property type="entry name" value="Toxin ADP-ribosyltransferase, Chain A, domain 1"/>
    <property type="match status" value="1"/>
</dbReference>
<dbReference type="AlphaFoldDB" id="A0A816B1Y1"/>
<dbReference type="Proteomes" id="UP000681722">
    <property type="component" value="Unassembled WGS sequence"/>
</dbReference>
<gene>
    <name evidence="1" type="ORF">GPM918_LOCUS42555</name>
    <name evidence="2" type="ORF">SRO942_LOCUS43817</name>
</gene>
<dbReference type="Proteomes" id="UP000663829">
    <property type="component" value="Unassembled WGS sequence"/>
</dbReference>